<dbReference type="GO" id="GO:0004318">
    <property type="term" value="F:enoyl-[acyl-carrier-protein] reductase (NADH) activity"/>
    <property type="evidence" value="ECO:0007669"/>
    <property type="project" value="UniProtKB-EC"/>
</dbReference>
<evidence type="ECO:0000256" key="6">
    <source>
        <dbReference type="ARBA" id="ARBA00023027"/>
    </source>
</evidence>
<dbReference type="InterPro" id="IPR002347">
    <property type="entry name" value="SDR_fam"/>
</dbReference>
<evidence type="ECO:0000256" key="11">
    <source>
        <dbReference type="PIRSR" id="PIRSR000094-2"/>
    </source>
</evidence>
<keyword evidence="8 9" id="KW-0275">Fatty acid biosynthesis</keyword>
<dbReference type="AlphaFoldDB" id="A0A6H1U150"/>
<feature type="binding site" evidence="12">
    <location>
        <position position="165"/>
    </location>
    <ligand>
        <name>NAD(+)</name>
        <dbReference type="ChEBI" id="CHEBI:57540"/>
    </ligand>
</feature>
<keyword evidence="3 9" id="KW-0444">Lipid biosynthesis</keyword>
<dbReference type="InterPro" id="IPR036291">
    <property type="entry name" value="NAD(P)-bd_dom_sf"/>
</dbReference>
<dbReference type="PIRSF" id="PIRSF000094">
    <property type="entry name" value="Enoyl-ACP_rdct"/>
    <property type="match status" value="1"/>
</dbReference>
<evidence type="ECO:0000256" key="9">
    <source>
        <dbReference type="PIRNR" id="PIRNR000094"/>
    </source>
</evidence>
<evidence type="ECO:0000313" key="14">
    <source>
        <dbReference type="Proteomes" id="UP000500857"/>
    </source>
</evidence>
<dbReference type="InterPro" id="IPR014358">
    <property type="entry name" value="Enoyl-ACP_Rdtase_NADH"/>
</dbReference>
<evidence type="ECO:0000256" key="1">
    <source>
        <dbReference type="ARBA" id="ARBA00005194"/>
    </source>
</evidence>
<protein>
    <recommendedName>
        <fullName evidence="9">Enoyl-[acyl-carrier-protein] reductase [NADH]</fullName>
        <ecNumber evidence="9">1.3.1.9</ecNumber>
    </recommendedName>
</protein>
<keyword evidence="6 9" id="KW-0520">NAD</keyword>
<dbReference type="Proteomes" id="UP000500857">
    <property type="component" value="Chromosome"/>
</dbReference>
<keyword evidence="14" id="KW-1185">Reference proteome</keyword>
<feature type="binding site" evidence="11">
    <location>
        <position position="98"/>
    </location>
    <ligand>
        <name>substrate</name>
    </ligand>
</feature>
<dbReference type="RefSeq" id="WP_168570709.1">
    <property type="nucleotide sequence ID" value="NZ_CP051167.1"/>
</dbReference>
<dbReference type="EMBL" id="CP051167">
    <property type="protein sequence ID" value="QIZ72561.1"/>
    <property type="molecule type" value="Genomic_DNA"/>
</dbReference>
<organism evidence="13 14">
    <name type="scientific">Oxynema aestuarii AP17</name>
    <dbReference type="NCBI Taxonomy" id="2064643"/>
    <lineage>
        <taxon>Bacteria</taxon>
        <taxon>Bacillati</taxon>
        <taxon>Cyanobacteriota</taxon>
        <taxon>Cyanophyceae</taxon>
        <taxon>Oscillatoriophycideae</taxon>
        <taxon>Oscillatoriales</taxon>
        <taxon>Oscillatoriaceae</taxon>
        <taxon>Oxynema</taxon>
        <taxon>Oxynema aestuarii</taxon>
    </lineage>
</organism>
<evidence type="ECO:0000256" key="3">
    <source>
        <dbReference type="ARBA" id="ARBA00022516"/>
    </source>
</evidence>
<feature type="active site" description="Proton acceptor" evidence="10">
    <location>
        <position position="158"/>
    </location>
</feature>
<dbReference type="GO" id="GO:0006633">
    <property type="term" value="P:fatty acid biosynthetic process"/>
    <property type="evidence" value="ECO:0007669"/>
    <property type="project" value="UniProtKB-KW"/>
</dbReference>
<dbReference type="Pfam" id="PF13561">
    <property type="entry name" value="adh_short_C2"/>
    <property type="match status" value="1"/>
</dbReference>
<name>A0A6H1U150_9CYAN</name>
<sequence>MLDLTGKNALVTGIANNRSIAWGIAQKLHEAGANLGVTYLPDDKGKIERKVGELVEPLNPSLFVPCNVQDDSQIESTFATVQEKWGKLDILIHCLAFAGKDELTGDFSNTSREGFARALDISSYSLVAMSKAAKPLMTEGGSIVTLSYLGGVRVVPNYNVMGIAKAALEMNVRYLAAELGSQNVRVNAISAGPIRTLASSAVGGIRDMIHHVEEVAPLKRSVTQEEVGGAAAFLCSDLSSGITGQVLYVDSGYCIMGM</sequence>
<dbReference type="Gene3D" id="1.10.8.400">
    <property type="entry name" value="Enoyl acyl carrier protein reductase"/>
    <property type="match status" value="1"/>
</dbReference>
<keyword evidence="5 9" id="KW-0560">Oxidoreductase</keyword>
<dbReference type="KEGG" id="oxy:HCG48_19815"/>
<evidence type="ECO:0000256" key="12">
    <source>
        <dbReference type="PIRSR" id="PIRSR000094-3"/>
    </source>
</evidence>
<dbReference type="Gene3D" id="3.40.50.720">
    <property type="entry name" value="NAD(P)-binding Rossmann-like Domain"/>
    <property type="match status" value="1"/>
</dbReference>
<dbReference type="SUPFAM" id="SSF51735">
    <property type="entry name" value="NAD(P)-binding Rossmann-fold domains"/>
    <property type="match status" value="1"/>
</dbReference>
<comment type="pathway">
    <text evidence="1">Lipid metabolism; fatty acid biosynthesis.</text>
</comment>
<evidence type="ECO:0000313" key="13">
    <source>
        <dbReference type="EMBL" id="QIZ72561.1"/>
    </source>
</evidence>
<comment type="similarity">
    <text evidence="2 9">Belongs to the short-chain dehydrogenases/reductases (SDR) family. FabI subfamily.</text>
</comment>
<dbReference type="FunFam" id="3.40.50.720:FF:000054">
    <property type="entry name" value="Enoyl-[acyl-carrier-protein] reductase [NADH]"/>
    <property type="match status" value="1"/>
</dbReference>
<evidence type="ECO:0000256" key="10">
    <source>
        <dbReference type="PIRSR" id="PIRSR000094-1"/>
    </source>
</evidence>
<dbReference type="PRINTS" id="PR00081">
    <property type="entry name" value="GDHRDH"/>
</dbReference>
<feature type="binding site" evidence="12">
    <location>
        <position position="95"/>
    </location>
    <ligand>
        <name>NAD(+)</name>
        <dbReference type="ChEBI" id="CHEBI:57540"/>
    </ligand>
</feature>
<comment type="catalytic activity">
    <reaction evidence="9">
        <text>a 2,3-saturated acyl-[ACP] + NAD(+) = a (2E)-enoyl-[ACP] + NADH + H(+)</text>
        <dbReference type="Rhea" id="RHEA:10240"/>
        <dbReference type="Rhea" id="RHEA-COMP:9925"/>
        <dbReference type="Rhea" id="RHEA-COMP:9926"/>
        <dbReference type="ChEBI" id="CHEBI:15378"/>
        <dbReference type="ChEBI" id="CHEBI:57540"/>
        <dbReference type="ChEBI" id="CHEBI:57945"/>
        <dbReference type="ChEBI" id="CHEBI:78784"/>
        <dbReference type="ChEBI" id="CHEBI:78785"/>
        <dbReference type="EC" id="1.3.1.9"/>
    </reaction>
</comment>
<dbReference type="NCBIfam" id="NF005615">
    <property type="entry name" value="PRK07370.1"/>
    <property type="match status" value="1"/>
</dbReference>
<keyword evidence="4" id="KW-0276">Fatty acid metabolism</keyword>
<dbReference type="EC" id="1.3.1.9" evidence="9"/>
<reference evidence="13 14" key="1">
    <citation type="submission" date="2020-04" db="EMBL/GenBank/DDBJ databases">
        <authorList>
            <person name="Basu S."/>
            <person name="Maruthanayagam V."/>
            <person name="Chakraborty S."/>
            <person name="Pramanik A."/>
            <person name="Mukherjee J."/>
            <person name="Brink B."/>
        </authorList>
    </citation>
    <scope>NUCLEOTIDE SEQUENCE [LARGE SCALE GENOMIC DNA]</scope>
    <source>
        <strain evidence="13 14">AP17</strain>
    </source>
</reference>
<feature type="binding site" evidence="12">
    <location>
        <begin position="194"/>
        <end position="198"/>
    </location>
    <ligand>
        <name>NAD(+)</name>
        <dbReference type="ChEBI" id="CHEBI:57540"/>
    </ligand>
</feature>
<dbReference type="PANTHER" id="PTHR43159:SF2">
    <property type="entry name" value="ENOYL-[ACYL-CARRIER-PROTEIN] REDUCTASE [NADH], CHLOROPLASTIC"/>
    <property type="match status" value="1"/>
</dbReference>
<gene>
    <name evidence="13" type="primary">fabI</name>
    <name evidence="13" type="ORF">HCG48_19815</name>
</gene>
<feature type="binding site" evidence="12">
    <location>
        <position position="13"/>
    </location>
    <ligand>
        <name>NAD(+)</name>
        <dbReference type="ChEBI" id="CHEBI:57540"/>
    </ligand>
</feature>
<evidence type="ECO:0000256" key="7">
    <source>
        <dbReference type="ARBA" id="ARBA00023098"/>
    </source>
</evidence>
<feature type="binding site" evidence="12">
    <location>
        <begin position="19"/>
        <end position="20"/>
    </location>
    <ligand>
        <name>NAD(+)</name>
        <dbReference type="ChEBI" id="CHEBI:57540"/>
    </ligand>
</feature>
<proteinExistence type="inferred from homology"/>
<dbReference type="CDD" id="cd05372">
    <property type="entry name" value="ENR_SDR"/>
    <property type="match status" value="1"/>
</dbReference>
<dbReference type="PANTHER" id="PTHR43159">
    <property type="entry name" value="ENOYL-[ACYL-CARRIER-PROTEIN] REDUCTASE"/>
    <property type="match status" value="1"/>
</dbReference>
<feature type="active site" description="Proton acceptor" evidence="10">
    <location>
        <position position="148"/>
    </location>
</feature>
<evidence type="ECO:0000256" key="5">
    <source>
        <dbReference type="ARBA" id="ARBA00023002"/>
    </source>
</evidence>
<keyword evidence="7" id="KW-0443">Lipid metabolism</keyword>
<dbReference type="FunFam" id="1.10.8.400:FF:000001">
    <property type="entry name" value="Enoyl-[acyl-carrier-protein] reductase [NADH]"/>
    <property type="match status" value="1"/>
</dbReference>
<evidence type="ECO:0000256" key="2">
    <source>
        <dbReference type="ARBA" id="ARBA00009233"/>
    </source>
</evidence>
<evidence type="ECO:0000256" key="4">
    <source>
        <dbReference type="ARBA" id="ARBA00022832"/>
    </source>
</evidence>
<accession>A0A6H1U150</accession>
<evidence type="ECO:0000256" key="8">
    <source>
        <dbReference type="ARBA" id="ARBA00023160"/>
    </source>
</evidence>